<evidence type="ECO:0000313" key="2">
    <source>
        <dbReference type="EMBL" id="KAH3874455.1"/>
    </source>
</evidence>
<name>A0A9D4RQ18_DREPO</name>
<protein>
    <submittedName>
        <fullName evidence="2">Uncharacterized protein</fullName>
    </submittedName>
</protein>
<keyword evidence="3" id="KW-1185">Reference proteome</keyword>
<reference evidence="2" key="2">
    <citation type="submission" date="2020-11" db="EMBL/GenBank/DDBJ databases">
        <authorList>
            <person name="McCartney M.A."/>
            <person name="Auch B."/>
            <person name="Kono T."/>
            <person name="Mallez S."/>
            <person name="Becker A."/>
            <person name="Gohl D.M."/>
            <person name="Silverstein K.A.T."/>
            <person name="Koren S."/>
            <person name="Bechman K.B."/>
            <person name="Herman A."/>
            <person name="Abrahante J.E."/>
            <person name="Garbe J."/>
        </authorList>
    </citation>
    <scope>NUCLEOTIDE SEQUENCE</scope>
    <source>
        <strain evidence="2">Duluth1</strain>
        <tissue evidence="2">Whole animal</tissue>
    </source>
</reference>
<gene>
    <name evidence="2" type="ORF">DPMN_037699</name>
</gene>
<comment type="caution">
    <text evidence="2">The sequence shown here is derived from an EMBL/GenBank/DDBJ whole genome shotgun (WGS) entry which is preliminary data.</text>
</comment>
<dbReference type="EMBL" id="JAIWYP010000002">
    <property type="protein sequence ID" value="KAH3874455.1"/>
    <property type="molecule type" value="Genomic_DNA"/>
</dbReference>
<evidence type="ECO:0000313" key="3">
    <source>
        <dbReference type="Proteomes" id="UP000828390"/>
    </source>
</evidence>
<proteinExistence type="predicted"/>
<dbReference type="Proteomes" id="UP000828390">
    <property type="component" value="Unassembled WGS sequence"/>
</dbReference>
<dbReference type="AlphaFoldDB" id="A0A9D4RQ18"/>
<evidence type="ECO:0000256" key="1">
    <source>
        <dbReference type="SAM" id="MobiDB-lite"/>
    </source>
</evidence>
<feature type="region of interest" description="Disordered" evidence="1">
    <location>
        <begin position="80"/>
        <end position="99"/>
    </location>
</feature>
<organism evidence="2 3">
    <name type="scientific">Dreissena polymorpha</name>
    <name type="common">Zebra mussel</name>
    <name type="synonym">Mytilus polymorpha</name>
    <dbReference type="NCBI Taxonomy" id="45954"/>
    <lineage>
        <taxon>Eukaryota</taxon>
        <taxon>Metazoa</taxon>
        <taxon>Spiralia</taxon>
        <taxon>Lophotrochozoa</taxon>
        <taxon>Mollusca</taxon>
        <taxon>Bivalvia</taxon>
        <taxon>Autobranchia</taxon>
        <taxon>Heteroconchia</taxon>
        <taxon>Euheterodonta</taxon>
        <taxon>Imparidentia</taxon>
        <taxon>Neoheterodontei</taxon>
        <taxon>Myida</taxon>
        <taxon>Dreissenoidea</taxon>
        <taxon>Dreissenidae</taxon>
        <taxon>Dreissena</taxon>
    </lineage>
</organism>
<sequence length="99" mass="11242">MTLHTNIKPSFSRTFLISLQLHRSPGPDGSYGRSQRIHLQLWDTAGQERSGLVAIEILRFNSDVLPKITADIRLLPDYKSQCFSPKSDRTSPQNAKFSR</sequence>
<feature type="compositionally biased region" description="Polar residues" evidence="1">
    <location>
        <begin position="90"/>
        <end position="99"/>
    </location>
</feature>
<reference evidence="2" key="1">
    <citation type="journal article" date="2019" name="bioRxiv">
        <title>The Genome of the Zebra Mussel, Dreissena polymorpha: A Resource for Invasive Species Research.</title>
        <authorList>
            <person name="McCartney M.A."/>
            <person name="Auch B."/>
            <person name="Kono T."/>
            <person name="Mallez S."/>
            <person name="Zhang Y."/>
            <person name="Obille A."/>
            <person name="Becker A."/>
            <person name="Abrahante J.E."/>
            <person name="Garbe J."/>
            <person name="Badalamenti J.P."/>
            <person name="Herman A."/>
            <person name="Mangelson H."/>
            <person name="Liachko I."/>
            <person name="Sullivan S."/>
            <person name="Sone E.D."/>
            <person name="Koren S."/>
            <person name="Silverstein K.A.T."/>
            <person name="Beckman K.B."/>
            <person name="Gohl D.M."/>
        </authorList>
    </citation>
    <scope>NUCLEOTIDE SEQUENCE</scope>
    <source>
        <strain evidence="2">Duluth1</strain>
        <tissue evidence="2">Whole animal</tissue>
    </source>
</reference>
<accession>A0A9D4RQ18</accession>